<name>A0A5N6LXY1_9ASTR</name>
<dbReference type="SUPFAM" id="SSF53098">
    <property type="entry name" value="Ribonuclease H-like"/>
    <property type="match status" value="1"/>
</dbReference>
<dbReference type="Pfam" id="PF24626">
    <property type="entry name" value="SH3_Tf2-1"/>
    <property type="match status" value="1"/>
</dbReference>
<accession>A0A5N6LXY1</accession>
<dbReference type="Gene3D" id="3.30.420.10">
    <property type="entry name" value="Ribonuclease H-like superfamily/Ribonuclease H"/>
    <property type="match status" value="1"/>
</dbReference>
<dbReference type="PROSITE" id="PS50994">
    <property type="entry name" value="INTEGRASE"/>
    <property type="match status" value="1"/>
</dbReference>
<dbReference type="EMBL" id="SZYD01000018">
    <property type="protein sequence ID" value="KAD2805562.1"/>
    <property type="molecule type" value="Genomic_DNA"/>
</dbReference>
<feature type="coiled-coil region" evidence="1">
    <location>
        <begin position="326"/>
        <end position="360"/>
    </location>
</feature>
<dbReference type="InterPro" id="IPR056924">
    <property type="entry name" value="SH3_Tf2-1"/>
</dbReference>
<dbReference type="GO" id="GO:0003676">
    <property type="term" value="F:nucleic acid binding"/>
    <property type="evidence" value="ECO:0007669"/>
    <property type="project" value="InterPro"/>
</dbReference>
<evidence type="ECO:0000256" key="1">
    <source>
        <dbReference type="SAM" id="Coils"/>
    </source>
</evidence>
<gene>
    <name evidence="4" type="ORF">E3N88_38939</name>
</gene>
<dbReference type="OrthoDB" id="10036779at2759"/>
<dbReference type="InterPro" id="IPR001584">
    <property type="entry name" value="Integrase_cat-core"/>
</dbReference>
<dbReference type="PANTHER" id="PTHR33566">
    <property type="entry name" value="EN/SPM-LIKE TRANSPOSON-RELATED"/>
    <property type="match status" value="1"/>
</dbReference>
<feature type="domain" description="Integrase catalytic" evidence="3">
    <location>
        <begin position="1"/>
        <end position="134"/>
    </location>
</feature>
<keyword evidence="5" id="KW-1185">Reference proteome</keyword>
<protein>
    <recommendedName>
        <fullName evidence="3">Integrase catalytic domain-containing protein</fullName>
    </recommendedName>
</protein>
<comment type="caution">
    <text evidence="4">The sequence shown here is derived from an EMBL/GenBank/DDBJ whole genome shotgun (WGS) entry which is preliminary data.</text>
</comment>
<keyword evidence="1" id="KW-0175">Coiled coil</keyword>
<feature type="compositionally biased region" description="Polar residues" evidence="2">
    <location>
        <begin position="297"/>
        <end position="307"/>
    </location>
</feature>
<dbReference type="InterPro" id="IPR012337">
    <property type="entry name" value="RNaseH-like_sf"/>
</dbReference>
<dbReference type="PANTHER" id="PTHR33566:SF7">
    <property type="entry name" value="DEFECTIVE IN MERISTEM SILENCING 3-RELATED"/>
    <property type="match status" value="1"/>
</dbReference>
<reference evidence="4 5" key="1">
    <citation type="submission" date="2019-05" db="EMBL/GenBank/DDBJ databases">
        <title>Mikania micrantha, genome provides insights into the molecular mechanism of rapid growth.</title>
        <authorList>
            <person name="Liu B."/>
        </authorList>
    </citation>
    <scope>NUCLEOTIDE SEQUENCE [LARGE SCALE GENOMIC DNA]</scope>
    <source>
        <strain evidence="4">NLD-2019</strain>
        <tissue evidence="4">Leaf</tissue>
    </source>
</reference>
<evidence type="ECO:0000259" key="3">
    <source>
        <dbReference type="PROSITE" id="PS50994"/>
    </source>
</evidence>
<organism evidence="4 5">
    <name type="scientific">Mikania micrantha</name>
    <name type="common">bitter vine</name>
    <dbReference type="NCBI Taxonomy" id="192012"/>
    <lineage>
        <taxon>Eukaryota</taxon>
        <taxon>Viridiplantae</taxon>
        <taxon>Streptophyta</taxon>
        <taxon>Embryophyta</taxon>
        <taxon>Tracheophyta</taxon>
        <taxon>Spermatophyta</taxon>
        <taxon>Magnoliopsida</taxon>
        <taxon>eudicotyledons</taxon>
        <taxon>Gunneridae</taxon>
        <taxon>Pentapetalae</taxon>
        <taxon>asterids</taxon>
        <taxon>campanulids</taxon>
        <taxon>Asterales</taxon>
        <taxon>Asteraceae</taxon>
        <taxon>Asteroideae</taxon>
        <taxon>Heliantheae alliance</taxon>
        <taxon>Eupatorieae</taxon>
        <taxon>Mikania</taxon>
    </lineage>
</organism>
<proteinExistence type="predicted"/>
<dbReference type="InterPro" id="IPR036397">
    <property type="entry name" value="RNaseH_sf"/>
</dbReference>
<dbReference type="AlphaFoldDB" id="A0A5N6LXY1"/>
<dbReference type="Proteomes" id="UP000326396">
    <property type="component" value="Linkage Group LG8"/>
</dbReference>
<sequence length="736" mass="83099">MWIIVDRLTKSAHFLPIREDYKMEKLSTLYINEIIARHGTPTSIISDRDSRFTSRFWQSLQKALGTRINLSTAYHPQTDGQRERTIQTLEDMLRSCVIDFGGSWDTHLPLIEFSYNSYHTSIQCAPFEALYGRKCRSPVCWTEVGDSQVVGPELIQETTDKITIIQSRLKAARDRQKSYADRRRKPLEFQVGKVAPRYVGPFEILERIGSVAYKLKLPVELSNVHNTFHVSNLNKCLADHDVQIPLKGKLAPRRGLSTTPSSLAILIHFKYSVMKLNPHVPMRPDVLSVQVPSAMSYGGQNDSSNAATHGPDNGTFSQAESVVNPSKKLENDMLLLGKKIKQHEENIKFLRSHKNILDDEITDKQVTLGKYHSSTEPKIEDGDLSHMQSEEATIKNIMKHEKSAAAIFYQLKRHKNQAAHIKDVLGVVATLGKVNDDNLGWLLSEYLGLDNMLSLVCITYDGIKTLATFDKDGSINKSSGLYGLGTAIGQPLEGRFNVICLENMRPYVGEFMPNDPQKRLDLSKPRLPNGETPAGFIGFAVNMIHIDDANLFYLTHDGNGLRETLFYTLFSRLQVYKTRTEMIQALPCIYDGAISLDGGIIKSNGVFSLGTREEIDVKFPITSGVSYMPEAYIEVEKEMSKLKWGRERMLEDIQREEAMLAHVKYNFEVKKQEFLGFMAQSSPYTIPSKKWDKRQCGVGPAGIPHVPLFCPKLTPHDESFLNAIPNKWTLLTVNQL</sequence>
<evidence type="ECO:0000256" key="2">
    <source>
        <dbReference type="SAM" id="MobiDB-lite"/>
    </source>
</evidence>
<dbReference type="GO" id="GO:0015074">
    <property type="term" value="P:DNA integration"/>
    <property type="evidence" value="ECO:0007669"/>
    <property type="project" value="InterPro"/>
</dbReference>
<evidence type="ECO:0000313" key="4">
    <source>
        <dbReference type="EMBL" id="KAD2805562.1"/>
    </source>
</evidence>
<feature type="region of interest" description="Disordered" evidence="2">
    <location>
        <begin position="297"/>
        <end position="321"/>
    </location>
</feature>
<evidence type="ECO:0000313" key="5">
    <source>
        <dbReference type="Proteomes" id="UP000326396"/>
    </source>
</evidence>